<dbReference type="Proteomes" id="UP001233999">
    <property type="component" value="Unassembled WGS sequence"/>
</dbReference>
<organism evidence="1 2">
    <name type="scientific">Diploptera punctata</name>
    <name type="common">Pacific beetle cockroach</name>
    <dbReference type="NCBI Taxonomy" id="6984"/>
    <lineage>
        <taxon>Eukaryota</taxon>
        <taxon>Metazoa</taxon>
        <taxon>Ecdysozoa</taxon>
        <taxon>Arthropoda</taxon>
        <taxon>Hexapoda</taxon>
        <taxon>Insecta</taxon>
        <taxon>Pterygota</taxon>
        <taxon>Neoptera</taxon>
        <taxon>Polyneoptera</taxon>
        <taxon>Dictyoptera</taxon>
        <taxon>Blattodea</taxon>
        <taxon>Blaberoidea</taxon>
        <taxon>Blaberidae</taxon>
        <taxon>Diplopterinae</taxon>
        <taxon>Diploptera</taxon>
    </lineage>
</organism>
<protein>
    <submittedName>
        <fullName evidence="1">Uncharacterized protein</fullName>
    </submittedName>
</protein>
<accession>A0AAD8E3X3</accession>
<proteinExistence type="predicted"/>
<evidence type="ECO:0000313" key="2">
    <source>
        <dbReference type="Proteomes" id="UP001233999"/>
    </source>
</evidence>
<name>A0AAD8E3X3_DIPPU</name>
<feature type="non-terminal residue" evidence="1">
    <location>
        <position position="1"/>
    </location>
</feature>
<dbReference type="AlphaFoldDB" id="A0AAD8E3X3"/>
<comment type="caution">
    <text evidence="1">The sequence shown here is derived from an EMBL/GenBank/DDBJ whole genome shotgun (WGS) entry which is preliminary data.</text>
</comment>
<sequence length="155" mass="17910">LLADKALIIGFSISYILKESCRKVCNRLYIRVSVHVVCQAQSYETSHHSAAACCEQYDRSVGDKLYTTSPRKNNHRRRRNLRIFRGLKFSHKIVDCRSGRRHTNTRLDWIWKISSSEKIDISKAGNNNQTCRFAARPAMTICFQCSTIYSPFSET</sequence>
<evidence type="ECO:0000313" key="1">
    <source>
        <dbReference type="EMBL" id="KAJ9575864.1"/>
    </source>
</evidence>
<reference evidence="1" key="1">
    <citation type="journal article" date="2023" name="IScience">
        <title>Live-bearing cockroach genome reveals convergent evolutionary mechanisms linked to viviparity in insects and beyond.</title>
        <authorList>
            <person name="Fouks B."/>
            <person name="Harrison M.C."/>
            <person name="Mikhailova A.A."/>
            <person name="Marchal E."/>
            <person name="English S."/>
            <person name="Carruthers M."/>
            <person name="Jennings E.C."/>
            <person name="Chiamaka E.L."/>
            <person name="Frigard R.A."/>
            <person name="Pippel M."/>
            <person name="Attardo G.M."/>
            <person name="Benoit J.B."/>
            <person name="Bornberg-Bauer E."/>
            <person name="Tobe S.S."/>
        </authorList>
    </citation>
    <scope>NUCLEOTIDE SEQUENCE</scope>
    <source>
        <strain evidence="1">Stay&amp;Tobe</strain>
    </source>
</reference>
<gene>
    <name evidence="1" type="ORF">L9F63_007272</name>
</gene>
<dbReference type="EMBL" id="JASPKZ010009818">
    <property type="protein sequence ID" value="KAJ9575864.1"/>
    <property type="molecule type" value="Genomic_DNA"/>
</dbReference>
<feature type="non-terminal residue" evidence="1">
    <location>
        <position position="155"/>
    </location>
</feature>
<reference evidence="1" key="2">
    <citation type="submission" date="2023-05" db="EMBL/GenBank/DDBJ databases">
        <authorList>
            <person name="Fouks B."/>
        </authorList>
    </citation>
    <scope>NUCLEOTIDE SEQUENCE</scope>
    <source>
        <strain evidence="1">Stay&amp;Tobe</strain>
        <tissue evidence="1">Testes</tissue>
    </source>
</reference>
<keyword evidence="2" id="KW-1185">Reference proteome</keyword>